<accession>A0ABN8RGY8</accession>
<sequence length="1043" mass="121421">EIQSGDGEPAAKKPRKEYRCDTCGKTFSRPNHLITHVRTHTGEKPYECNRCDKTFADKSALNRHLKAHDKQAAERTFTCATCGETFHNRAPYNAHIRTAHQQPAAATRKRPAAKNTDAPAAKKRKKSADPGTFPTTAQTSAPGSNWQEDPILIPANLIPAAEENITDTYRQHWPQIRTRFSRRNRLKDWYNFRLSSISPASLREQLNRIFADQPTVFKINFSFGFILRNTETGALQYHHPSANNHLVLEQPFLISSPDDLECLYQQIAEIDFLEWVGQQRPNSKWVVDLVTNVTWFVSTIRDHPIGRGKYLLGYIVDNTGITPLDRDIRRGKPYEDHLCFFRCLTLHNGCHTRNLERDTQYYYQQYRGAGLGKKKFHGVKLSELDELEKLYEVNIQVYSLAPTQSHSEDEYNEENTPEIAATLLRRSHRHYSSTLYLNLYENHFSYIKDLARYSKSFCCSRCGKYWKDMWKCQRHEKTCDGKVQLKYPGGAYHVPKTIFEELEDEGIVVPEEARYFPCRATFDFECYFDKKKAQELKNTEKLTWQSAHVPLSASVCSNVPGYQAPKCFVSEGDSELLLNEFVQYLTKISTKSSSLLRQRYAEVFEALETARGPNNSEFHEDRLAQILVDIQEGRETKRLYTGTASFNSGKYDLNASKEFLFPYLIKHQPVKFTVERNNNHMCMKTDSLKFLDISNYLAPGFSYDQFLKAYECEQTKGFFSHQWLDCLDKLEETSLPSHAAFYSSLKNANITGEEYRYCQQVWEDNEMSTFKDFLVWYNNLDVVPLLEAVEKMSQFWQERKIDMFKDGISVPGLTLKYLFSYLSPQTYFSLFDQANSDLYQLIKDNNTGGPSIIFHRYHEADKTKLREAEEGEAAKLCQKIVGYDANALYLWAIMQNMPTGSYTRRLAENEFKPKSSIKMAIEWLEWVAHQDRIHIRHQLNNTEKRIGDRKLPGCYWHGHDCALNSGKEFNEKRHKPMTELLEETRANTEYIRSKGYCVVEMWECEWRRMKKTNPELQRFIATEVRRTLDKVKIMSAERILSEV</sequence>
<feature type="compositionally biased region" description="Polar residues" evidence="2">
    <location>
        <begin position="133"/>
        <end position="147"/>
    </location>
</feature>
<dbReference type="Gene3D" id="3.30.160.60">
    <property type="entry name" value="Classic Zinc Finger"/>
    <property type="match status" value="3"/>
</dbReference>
<reference evidence="4 5" key="1">
    <citation type="submission" date="2022-05" db="EMBL/GenBank/DDBJ databases">
        <authorList>
            <consortium name="Genoscope - CEA"/>
            <person name="William W."/>
        </authorList>
    </citation>
    <scope>NUCLEOTIDE SEQUENCE [LARGE SCALE GENOMIC DNA]</scope>
</reference>
<dbReference type="PANTHER" id="PTHR33206">
    <property type="entry name" value="PROTEIN CBG10425"/>
    <property type="match status" value="1"/>
</dbReference>
<feature type="region of interest" description="Disordered" evidence="2">
    <location>
        <begin position="98"/>
        <end position="148"/>
    </location>
</feature>
<dbReference type="SUPFAM" id="SSF57667">
    <property type="entry name" value="beta-beta-alpha zinc fingers"/>
    <property type="match status" value="2"/>
</dbReference>
<dbReference type="PROSITE" id="PS00028">
    <property type="entry name" value="ZINC_FINGER_C2H2_1"/>
    <property type="match status" value="3"/>
</dbReference>
<dbReference type="PANTHER" id="PTHR33206:SF1">
    <property type="entry name" value="DNA-DIRECTED DNA POLYMERASE"/>
    <property type="match status" value="1"/>
</dbReference>
<keyword evidence="1" id="KW-0479">Metal-binding</keyword>
<feature type="domain" description="C2H2-type" evidence="3">
    <location>
        <begin position="18"/>
        <end position="45"/>
    </location>
</feature>
<dbReference type="InterPro" id="IPR013087">
    <property type="entry name" value="Znf_C2H2_type"/>
</dbReference>
<dbReference type="Pfam" id="PF00096">
    <property type="entry name" value="zf-C2H2"/>
    <property type="match status" value="3"/>
</dbReference>
<protein>
    <recommendedName>
        <fullName evidence="3">C2H2-type domain-containing protein</fullName>
    </recommendedName>
</protein>
<dbReference type="InterPro" id="IPR036236">
    <property type="entry name" value="Znf_C2H2_sf"/>
</dbReference>
<feature type="domain" description="C2H2-type" evidence="3">
    <location>
        <begin position="46"/>
        <end position="73"/>
    </location>
</feature>
<dbReference type="Gene3D" id="3.40.960.10">
    <property type="entry name" value="VSR Endonuclease"/>
    <property type="match status" value="1"/>
</dbReference>
<feature type="non-terminal residue" evidence="4">
    <location>
        <position position="1043"/>
    </location>
</feature>
<keyword evidence="1" id="KW-0863">Zinc-finger</keyword>
<proteinExistence type="predicted"/>
<feature type="non-terminal residue" evidence="4">
    <location>
        <position position="1"/>
    </location>
</feature>
<feature type="domain" description="C2H2-type" evidence="3">
    <location>
        <begin position="77"/>
        <end position="105"/>
    </location>
</feature>
<evidence type="ECO:0000313" key="4">
    <source>
        <dbReference type="EMBL" id="CAH3178556.1"/>
    </source>
</evidence>
<dbReference type="PROSITE" id="PS50157">
    <property type="entry name" value="ZINC_FINGER_C2H2_2"/>
    <property type="match status" value="3"/>
</dbReference>
<dbReference type="SMART" id="SM00355">
    <property type="entry name" value="ZnF_C2H2"/>
    <property type="match status" value="3"/>
</dbReference>
<organism evidence="4 5">
    <name type="scientific">Porites lobata</name>
    <dbReference type="NCBI Taxonomy" id="104759"/>
    <lineage>
        <taxon>Eukaryota</taxon>
        <taxon>Metazoa</taxon>
        <taxon>Cnidaria</taxon>
        <taxon>Anthozoa</taxon>
        <taxon>Hexacorallia</taxon>
        <taxon>Scleractinia</taxon>
        <taxon>Fungiina</taxon>
        <taxon>Poritidae</taxon>
        <taxon>Porites</taxon>
    </lineage>
</organism>
<comment type="caution">
    <text evidence="4">The sequence shown here is derived from an EMBL/GenBank/DDBJ whole genome shotgun (WGS) entry which is preliminary data.</text>
</comment>
<evidence type="ECO:0000256" key="2">
    <source>
        <dbReference type="SAM" id="MobiDB-lite"/>
    </source>
</evidence>
<evidence type="ECO:0000256" key="1">
    <source>
        <dbReference type="PROSITE-ProRule" id="PRU00042"/>
    </source>
</evidence>
<evidence type="ECO:0000313" key="5">
    <source>
        <dbReference type="Proteomes" id="UP001159405"/>
    </source>
</evidence>
<keyword evidence="5" id="KW-1185">Reference proteome</keyword>
<evidence type="ECO:0000259" key="3">
    <source>
        <dbReference type="PROSITE" id="PS50157"/>
    </source>
</evidence>
<dbReference type="EMBL" id="CALNXK010000242">
    <property type="protein sequence ID" value="CAH3178556.1"/>
    <property type="molecule type" value="Genomic_DNA"/>
</dbReference>
<dbReference type="Proteomes" id="UP001159405">
    <property type="component" value="Unassembled WGS sequence"/>
</dbReference>
<name>A0ABN8RGY8_9CNID</name>
<keyword evidence="1" id="KW-0862">Zinc</keyword>
<gene>
    <name evidence="4" type="ORF">PLOB_00020888</name>
</gene>